<dbReference type="GO" id="GO:0005739">
    <property type="term" value="C:mitochondrion"/>
    <property type="evidence" value="ECO:0007669"/>
    <property type="project" value="UniProtKB-SubCell"/>
</dbReference>
<dbReference type="OrthoDB" id="427518at2759"/>
<dbReference type="Proteomes" id="UP000799439">
    <property type="component" value="Unassembled WGS sequence"/>
</dbReference>
<keyword evidence="5" id="KW-0256">Endoplasmic reticulum</keyword>
<accession>A0A9P4IVK1</accession>
<keyword evidence="10" id="KW-1185">Reference proteome</keyword>
<proteinExistence type="inferred from homology"/>
<dbReference type="InterPro" id="IPR007751">
    <property type="entry name" value="DUF676_lipase-like"/>
</dbReference>
<dbReference type="GO" id="GO:0005783">
    <property type="term" value="C:endoplasmic reticulum"/>
    <property type="evidence" value="ECO:0007669"/>
    <property type="project" value="UniProtKB-SubCell"/>
</dbReference>
<evidence type="ECO:0000256" key="1">
    <source>
        <dbReference type="ARBA" id="ARBA00004173"/>
    </source>
</evidence>
<evidence type="ECO:0000256" key="5">
    <source>
        <dbReference type="ARBA" id="ARBA00022824"/>
    </source>
</evidence>
<comment type="subcellular location">
    <subcellularLocation>
        <location evidence="2">Endoplasmic reticulum</location>
    </subcellularLocation>
    <subcellularLocation>
        <location evidence="3">Membrane</location>
    </subcellularLocation>
    <subcellularLocation>
        <location evidence="1">Mitochondrion</location>
    </subcellularLocation>
</comment>
<dbReference type="EMBL" id="ML996093">
    <property type="protein sequence ID" value="KAF2148555.1"/>
    <property type="molecule type" value="Genomic_DNA"/>
</dbReference>
<evidence type="ECO:0000313" key="10">
    <source>
        <dbReference type="Proteomes" id="UP000799439"/>
    </source>
</evidence>
<dbReference type="Pfam" id="PF05057">
    <property type="entry name" value="DUF676"/>
    <property type="match status" value="1"/>
</dbReference>
<dbReference type="GO" id="GO:0016020">
    <property type="term" value="C:membrane"/>
    <property type="evidence" value="ECO:0007669"/>
    <property type="project" value="UniProtKB-SubCell"/>
</dbReference>
<dbReference type="InterPro" id="IPR052374">
    <property type="entry name" value="SERAC1"/>
</dbReference>
<dbReference type="PANTHER" id="PTHR48182:SF2">
    <property type="entry name" value="PROTEIN SERAC1"/>
    <property type="match status" value="1"/>
</dbReference>
<evidence type="ECO:0000256" key="7">
    <source>
        <dbReference type="ARBA" id="ARBA00023136"/>
    </source>
</evidence>
<dbReference type="InterPro" id="IPR029058">
    <property type="entry name" value="AB_hydrolase_fold"/>
</dbReference>
<feature type="domain" description="DUF676" evidence="8">
    <location>
        <begin position="90"/>
        <end position="157"/>
    </location>
</feature>
<protein>
    <recommendedName>
        <fullName evidence="8">DUF676 domain-containing protein</fullName>
    </recommendedName>
</protein>
<dbReference type="SUPFAM" id="SSF53474">
    <property type="entry name" value="alpha/beta-Hydrolases"/>
    <property type="match status" value="1"/>
</dbReference>
<dbReference type="AlphaFoldDB" id="A0A9P4IVK1"/>
<evidence type="ECO:0000256" key="2">
    <source>
        <dbReference type="ARBA" id="ARBA00004240"/>
    </source>
</evidence>
<reference evidence="9" key="1">
    <citation type="journal article" date="2020" name="Stud. Mycol.">
        <title>101 Dothideomycetes genomes: a test case for predicting lifestyles and emergence of pathogens.</title>
        <authorList>
            <person name="Haridas S."/>
            <person name="Albert R."/>
            <person name="Binder M."/>
            <person name="Bloem J."/>
            <person name="Labutti K."/>
            <person name="Salamov A."/>
            <person name="Andreopoulos B."/>
            <person name="Baker S."/>
            <person name="Barry K."/>
            <person name="Bills G."/>
            <person name="Bluhm B."/>
            <person name="Cannon C."/>
            <person name="Castanera R."/>
            <person name="Culley D."/>
            <person name="Daum C."/>
            <person name="Ezra D."/>
            <person name="Gonzalez J."/>
            <person name="Henrissat B."/>
            <person name="Kuo A."/>
            <person name="Liang C."/>
            <person name="Lipzen A."/>
            <person name="Lutzoni F."/>
            <person name="Magnuson J."/>
            <person name="Mondo S."/>
            <person name="Nolan M."/>
            <person name="Ohm R."/>
            <person name="Pangilinan J."/>
            <person name="Park H.-J."/>
            <person name="Ramirez L."/>
            <person name="Alfaro M."/>
            <person name="Sun H."/>
            <person name="Tritt A."/>
            <person name="Yoshinaga Y."/>
            <person name="Zwiers L.-H."/>
            <person name="Turgeon B."/>
            <person name="Goodwin S."/>
            <person name="Spatafora J."/>
            <person name="Crous P."/>
            <person name="Grigoriev I."/>
        </authorList>
    </citation>
    <scope>NUCLEOTIDE SEQUENCE</scope>
    <source>
        <strain evidence="9">CBS 260.36</strain>
    </source>
</reference>
<feature type="non-terminal residue" evidence="9">
    <location>
        <position position="1"/>
    </location>
</feature>
<sequence>LQSSCMNTDEYFSIVAVPGLGAHPEESWTWFPPRKRENARYGAFNWISDPNGLIKLYPNSRIMLYDFASAWHGSKRVRATLKSICTVLLDNLLEVRKGGTQMNRPLIFIGHSMGGLIIAKTICIAKASKEYEPLAICTVGCGFFGTPFHGTAMAKLGLLYTSVFGQEGYEALLSFMKNERNDTLDEVTSDFVAICNKFVPPIDLFCAYEEMEIDASKFVEKATQKAPALLSHQFFKDGATRLLNKGHSSLGYGQVSITSCISHNCLTP</sequence>
<dbReference type="PANTHER" id="PTHR48182">
    <property type="entry name" value="PROTEIN SERAC1"/>
    <property type="match status" value="1"/>
</dbReference>
<keyword evidence="6" id="KW-0496">Mitochondrion</keyword>
<gene>
    <name evidence="9" type="ORF">K461DRAFT_232934</name>
</gene>
<dbReference type="Gene3D" id="3.40.50.1820">
    <property type="entry name" value="alpha/beta hydrolase"/>
    <property type="match status" value="1"/>
</dbReference>
<name>A0A9P4IVK1_9PEZI</name>
<keyword evidence="7" id="KW-0472">Membrane</keyword>
<evidence type="ECO:0000313" key="9">
    <source>
        <dbReference type="EMBL" id="KAF2148555.1"/>
    </source>
</evidence>
<organism evidence="9 10">
    <name type="scientific">Myriangium duriaei CBS 260.36</name>
    <dbReference type="NCBI Taxonomy" id="1168546"/>
    <lineage>
        <taxon>Eukaryota</taxon>
        <taxon>Fungi</taxon>
        <taxon>Dikarya</taxon>
        <taxon>Ascomycota</taxon>
        <taxon>Pezizomycotina</taxon>
        <taxon>Dothideomycetes</taxon>
        <taxon>Dothideomycetidae</taxon>
        <taxon>Myriangiales</taxon>
        <taxon>Myriangiaceae</taxon>
        <taxon>Myriangium</taxon>
    </lineage>
</organism>
<evidence type="ECO:0000256" key="4">
    <source>
        <dbReference type="ARBA" id="ARBA00007920"/>
    </source>
</evidence>
<evidence type="ECO:0000256" key="3">
    <source>
        <dbReference type="ARBA" id="ARBA00004370"/>
    </source>
</evidence>
<evidence type="ECO:0000259" key="8">
    <source>
        <dbReference type="Pfam" id="PF05057"/>
    </source>
</evidence>
<evidence type="ECO:0000256" key="6">
    <source>
        <dbReference type="ARBA" id="ARBA00023128"/>
    </source>
</evidence>
<comment type="caution">
    <text evidence="9">The sequence shown here is derived from an EMBL/GenBank/DDBJ whole genome shotgun (WGS) entry which is preliminary data.</text>
</comment>
<comment type="similarity">
    <text evidence="4">Belongs to the putative lipase ROG1 family.</text>
</comment>